<evidence type="ECO:0000256" key="5">
    <source>
        <dbReference type="ARBA" id="ARBA00022837"/>
    </source>
</evidence>
<keyword evidence="3" id="KW-0479">Metal-binding</keyword>
<dbReference type="AlphaFoldDB" id="A0A814HYN1"/>
<dbReference type="GO" id="GO:0005509">
    <property type="term" value="F:calcium ion binding"/>
    <property type="evidence" value="ECO:0007669"/>
    <property type="project" value="InterPro"/>
</dbReference>
<feature type="domain" description="EF-hand" evidence="7">
    <location>
        <begin position="87"/>
        <end position="122"/>
    </location>
</feature>
<evidence type="ECO:0000256" key="2">
    <source>
        <dbReference type="ARBA" id="ARBA00022707"/>
    </source>
</evidence>
<dbReference type="CDD" id="cd00051">
    <property type="entry name" value="EFh"/>
    <property type="match status" value="1"/>
</dbReference>
<accession>A0A814HYN1</accession>
<dbReference type="EMBL" id="CAJOBA010037657">
    <property type="protein sequence ID" value="CAF4046195.1"/>
    <property type="molecule type" value="Genomic_DNA"/>
</dbReference>
<dbReference type="Proteomes" id="UP000682733">
    <property type="component" value="Unassembled WGS sequence"/>
</dbReference>
<name>A0A814HYN1_9BILA</name>
<dbReference type="OrthoDB" id="191686at2759"/>
<dbReference type="EMBL" id="CAJNOK010016109">
    <property type="protein sequence ID" value="CAF1238674.1"/>
    <property type="molecule type" value="Genomic_DNA"/>
</dbReference>
<dbReference type="Proteomes" id="UP000677228">
    <property type="component" value="Unassembled WGS sequence"/>
</dbReference>
<dbReference type="PRINTS" id="PR00450">
    <property type="entry name" value="RECOVERIN"/>
</dbReference>
<dbReference type="InterPro" id="IPR002048">
    <property type="entry name" value="EF_hand_dom"/>
</dbReference>
<keyword evidence="5" id="KW-0106">Calcium</keyword>
<protein>
    <recommendedName>
        <fullName evidence="7">EF-hand domain-containing protein</fullName>
    </recommendedName>
</protein>
<dbReference type="InterPro" id="IPR018247">
    <property type="entry name" value="EF_Hand_1_Ca_BS"/>
</dbReference>
<evidence type="ECO:0000256" key="6">
    <source>
        <dbReference type="ARBA" id="ARBA00023288"/>
    </source>
</evidence>
<feature type="domain" description="EF-hand" evidence="7">
    <location>
        <begin position="51"/>
        <end position="86"/>
    </location>
</feature>
<evidence type="ECO:0000313" key="10">
    <source>
        <dbReference type="EMBL" id="CAF3787320.1"/>
    </source>
</evidence>
<proteinExistence type="inferred from homology"/>
<gene>
    <name evidence="8" type="ORF">GPM918_LOCUS14510</name>
    <name evidence="9" type="ORF">OVA965_LOCUS25717</name>
    <name evidence="10" type="ORF">SRO942_LOCUS14510</name>
    <name evidence="11" type="ORF">TMI583_LOCUS26449</name>
</gene>
<dbReference type="SMART" id="SM00054">
    <property type="entry name" value="EFh"/>
    <property type="match status" value="2"/>
</dbReference>
<dbReference type="EMBL" id="CAJNOQ010003503">
    <property type="protein sequence ID" value="CAF1015743.1"/>
    <property type="molecule type" value="Genomic_DNA"/>
</dbReference>
<keyword evidence="4" id="KW-0677">Repeat</keyword>
<evidence type="ECO:0000259" key="7">
    <source>
        <dbReference type="PROSITE" id="PS50222"/>
    </source>
</evidence>
<comment type="similarity">
    <text evidence="1">Belongs to the recoverin family.</text>
</comment>
<dbReference type="PROSITE" id="PS50222">
    <property type="entry name" value="EF_HAND_2"/>
    <property type="match status" value="2"/>
</dbReference>
<dbReference type="EMBL" id="CAJOBC010003503">
    <property type="protein sequence ID" value="CAF3787320.1"/>
    <property type="molecule type" value="Genomic_DNA"/>
</dbReference>
<dbReference type="Pfam" id="PF13405">
    <property type="entry name" value="EF-hand_6"/>
    <property type="match status" value="1"/>
</dbReference>
<dbReference type="PANTHER" id="PTHR23055:SF178">
    <property type="entry name" value="NEUROCALCIN HOMOLOG"/>
    <property type="match status" value="1"/>
</dbReference>
<sequence length="172" mass="19221">MGITSVKAASTVDLTVKQISLLKGFIRDCPSGQLDQAQFTNVYQKLFYQGNPDKFSKYVFNTLDQDRNGFIDFNELLLAVAVSSQGNLEDRLDAAFDMYDTSDDGRISIEEMTNMLQAMSNLVGISDDDVDQRAHEIIKELGGKEDRGLLRHEFIQGCMNNAAMRKILAPNV</sequence>
<keyword evidence="12" id="KW-1185">Reference proteome</keyword>
<evidence type="ECO:0000256" key="4">
    <source>
        <dbReference type="ARBA" id="ARBA00022737"/>
    </source>
</evidence>
<dbReference type="Pfam" id="PF13202">
    <property type="entry name" value="EF-hand_5"/>
    <property type="match status" value="1"/>
</dbReference>
<dbReference type="Proteomes" id="UP000681722">
    <property type="component" value="Unassembled WGS sequence"/>
</dbReference>
<organism evidence="8 12">
    <name type="scientific">Didymodactylos carnosus</name>
    <dbReference type="NCBI Taxonomy" id="1234261"/>
    <lineage>
        <taxon>Eukaryota</taxon>
        <taxon>Metazoa</taxon>
        <taxon>Spiralia</taxon>
        <taxon>Gnathifera</taxon>
        <taxon>Rotifera</taxon>
        <taxon>Eurotatoria</taxon>
        <taxon>Bdelloidea</taxon>
        <taxon>Philodinida</taxon>
        <taxon>Philodinidae</taxon>
        <taxon>Didymodactylos</taxon>
    </lineage>
</organism>
<evidence type="ECO:0000313" key="11">
    <source>
        <dbReference type="EMBL" id="CAF4046195.1"/>
    </source>
</evidence>
<evidence type="ECO:0000256" key="1">
    <source>
        <dbReference type="ARBA" id="ARBA00006049"/>
    </source>
</evidence>
<dbReference type="PANTHER" id="PTHR23055">
    <property type="entry name" value="CALCIUM BINDING PROTEINS"/>
    <property type="match status" value="1"/>
</dbReference>
<evidence type="ECO:0000313" key="12">
    <source>
        <dbReference type="Proteomes" id="UP000663829"/>
    </source>
</evidence>
<evidence type="ECO:0000313" key="8">
    <source>
        <dbReference type="EMBL" id="CAF1015743.1"/>
    </source>
</evidence>
<dbReference type="Gene3D" id="1.10.238.10">
    <property type="entry name" value="EF-hand"/>
    <property type="match status" value="1"/>
</dbReference>
<keyword evidence="2" id="KW-0519">Myristate</keyword>
<dbReference type="Proteomes" id="UP000663829">
    <property type="component" value="Unassembled WGS sequence"/>
</dbReference>
<evidence type="ECO:0000256" key="3">
    <source>
        <dbReference type="ARBA" id="ARBA00022723"/>
    </source>
</evidence>
<dbReference type="InterPro" id="IPR028846">
    <property type="entry name" value="Recoverin"/>
</dbReference>
<reference evidence="8" key="1">
    <citation type="submission" date="2021-02" db="EMBL/GenBank/DDBJ databases">
        <authorList>
            <person name="Nowell W R."/>
        </authorList>
    </citation>
    <scope>NUCLEOTIDE SEQUENCE</scope>
</reference>
<dbReference type="InterPro" id="IPR011992">
    <property type="entry name" value="EF-hand-dom_pair"/>
</dbReference>
<dbReference type="PROSITE" id="PS00018">
    <property type="entry name" value="EF_HAND_1"/>
    <property type="match status" value="2"/>
</dbReference>
<keyword evidence="6" id="KW-0449">Lipoprotein</keyword>
<dbReference type="SUPFAM" id="SSF47473">
    <property type="entry name" value="EF-hand"/>
    <property type="match status" value="1"/>
</dbReference>
<comment type="caution">
    <text evidence="8">The sequence shown here is derived from an EMBL/GenBank/DDBJ whole genome shotgun (WGS) entry which is preliminary data.</text>
</comment>
<evidence type="ECO:0000313" key="9">
    <source>
        <dbReference type="EMBL" id="CAF1238674.1"/>
    </source>
</evidence>